<sequence>MRPQSQEEHMNDTTQRQWRDILILGAGELGMAVLEGFVKQREMHPEMRLSVLLRPASLQRQQASDLARRRQLADWNIAIVSADFSRQSTQQLAQCFAEYDAVINCSGFVGGPGTQLKITRAVLAAGVGRYIPWQFGVDYDRIGQGSGQPVWDEQLQVRELLRSQQQTRWVIVSTGMFTSYLFEPDFGVVDVPARRVLALGDADYALTLTTPQDIGTLTAAIFCHRPEYQNQVVYVAGDTLSYRQLAELLSRHYHQRFTLVVAERQTLRAAVDARPDDSAAAYRLAFARPDGVAWPLSTSYNARHGIALTDVKDWLVANAR</sequence>
<evidence type="ECO:0000313" key="5">
    <source>
        <dbReference type="EMBL" id="EFE93806.1"/>
    </source>
</evidence>
<dbReference type="InterPro" id="IPR036291">
    <property type="entry name" value="NAD(P)-bd_dom_sf"/>
</dbReference>
<comment type="caution">
    <text evidence="5">The sequence shown here is derived from an EMBL/GenBank/DDBJ whole genome shotgun (WGS) entry which is preliminary data.</text>
</comment>
<dbReference type="AlphaFoldDB" id="D4E940"/>
<accession>D4E940</accession>
<dbReference type="Pfam" id="PF05368">
    <property type="entry name" value="NmrA"/>
    <property type="match status" value="1"/>
</dbReference>
<dbReference type="Gene3D" id="3.40.50.720">
    <property type="entry name" value="NAD(P)-binding Rossmann-like Domain"/>
    <property type="match status" value="1"/>
</dbReference>
<keyword evidence="3" id="KW-1133">Transmembrane helix</keyword>
<dbReference type="Gene3D" id="3.90.25.10">
    <property type="entry name" value="UDP-galactose 4-epimerase, domain 1"/>
    <property type="match status" value="1"/>
</dbReference>
<dbReference type="PANTHER" id="PTHR47706:SF6">
    <property type="entry name" value="NMRA-LIKE FAMILY PROTEIN (AFU_ORTHOLOGUE AFUA_6G00280)"/>
    <property type="match status" value="1"/>
</dbReference>
<protein>
    <submittedName>
        <fullName evidence="5">NmrA family protein</fullName>
    </submittedName>
</protein>
<dbReference type="Proteomes" id="UP000005723">
    <property type="component" value="Unassembled WGS sequence"/>
</dbReference>
<dbReference type="InterPro" id="IPR008030">
    <property type="entry name" value="NmrA-like"/>
</dbReference>
<organism evidence="5 6">
    <name type="scientific">Serratia odorifera DSM 4582</name>
    <dbReference type="NCBI Taxonomy" id="667129"/>
    <lineage>
        <taxon>Bacteria</taxon>
        <taxon>Pseudomonadati</taxon>
        <taxon>Pseudomonadota</taxon>
        <taxon>Gammaproteobacteria</taxon>
        <taxon>Enterobacterales</taxon>
        <taxon>Yersiniaceae</taxon>
        <taxon>Serratia</taxon>
    </lineage>
</organism>
<evidence type="ECO:0000259" key="4">
    <source>
        <dbReference type="Pfam" id="PF05368"/>
    </source>
</evidence>
<dbReference type="InterPro" id="IPR051609">
    <property type="entry name" value="NmrA/Isoflavone_reductase-like"/>
</dbReference>
<name>D4E940_SEROD</name>
<feature type="transmembrane region" description="Helical" evidence="3">
    <location>
        <begin position="21"/>
        <end position="38"/>
    </location>
</feature>
<feature type="domain" description="NmrA-like" evidence="4">
    <location>
        <begin position="21"/>
        <end position="268"/>
    </location>
</feature>
<dbReference type="HOGENOM" id="CLU_059949_0_0_6"/>
<keyword evidence="2" id="KW-0560">Oxidoreductase</keyword>
<gene>
    <name evidence="5" type="ORF">HMPREF0758_4690</name>
</gene>
<keyword evidence="1" id="KW-0521">NADP</keyword>
<keyword evidence="3" id="KW-0812">Transmembrane</keyword>
<dbReference type="InterPro" id="IPR045312">
    <property type="entry name" value="PCBER-like"/>
</dbReference>
<proteinExistence type="predicted"/>
<evidence type="ECO:0000256" key="3">
    <source>
        <dbReference type="SAM" id="Phobius"/>
    </source>
</evidence>
<evidence type="ECO:0000256" key="2">
    <source>
        <dbReference type="ARBA" id="ARBA00023002"/>
    </source>
</evidence>
<dbReference type="STRING" id="667129.HMPREF0758_4690"/>
<dbReference type="CDD" id="cd05259">
    <property type="entry name" value="PCBER_SDR_a"/>
    <property type="match status" value="1"/>
</dbReference>
<evidence type="ECO:0000256" key="1">
    <source>
        <dbReference type="ARBA" id="ARBA00022857"/>
    </source>
</evidence>
<evidence type="ECO:0000313" key="6">
    <source>
        <dbReference type="Proteomes" id="UP000005723"/>
    </source>
</evidence>
<keyword evidence="6" id="KW-1185">Reference proteome</keyword>
<dbReference type="GO" id="GO:0016491">
    <property type="term" value="F:oxidoreductase activity"/>
    <property type="evidence" value="ECO:0007669"/>
    <property type="project" value="UniProtKB-KW"/>
</dbReference>
<dbReference type="EMBL" id="ADBY01000058">
    <property type="protein sequence ID" value="EFE93806.1"/>
    <property type="molecule type" value="Genomic_DNA"/>
</dbReference>
<keyword evidence="3" id="KW-0472">Membrane</keyword>
<dbReference type="SUPFAM" id="SSF51735">
    <property type="entry name" value="NAD(P)-binding Rossmann-fold domains"/>
    <property type="match status" value="1"/>
</dbReference>
<dbReference type="PANTHER" id="PTHR47706">
    <property type="entry name" value="NMRA-LIKE FAMILY PROTEIN"/>
    <property type="match status" value="1"/>
</dbReference>
<reference evidence="5 6" key="1">
    <citation type="submission" date="2010-01" db="EMBL/GenBank/DDBJ databases">
        <authorList>
            <person name="Muzny D."/>
            <person name="Qin X."/>
            <person name="Deng J."/>
            <person name="Jiang H."/>
            <person name="Liu Y."/>
            <person name="Qu J."/>
            <person name="Song X.-Z."/>
            <person name="Zhang L."/>
            <person name="Thornton R."/>
            <person name="Coyle M."/>
            <person name="Francisco L."/>
            <person name="Jackson L."/>
            <person name="Javaid M."/>
            <person name="Korchina V."/>
            <person name="Kovar C."/>
            <person name="Mata R."/>
            <person name="Mathew T."/>
            <person name="Ngo R."/>
            <person name="Nguyen L."/>
            <person name="Nguyen N."/>
            <person name="Okwuonu G."/>
            <person name="Ongeri F."/>
            <person name="Pham C."/>
            <person name="Simmons D."/>
            <person name="Wilczek-Boney K."/>
            <person name="Hale W."/>
            <person name="Jakkamsetti A."/>
            <person name="Pham P."/>
            <person name="Ruth R."/>
            <person name="San Lucas F."/>
            <person name="Warren J."/>
            <person name="Zhang J."/>
            <person name="Zhao Z."/>
            <person name="Zhou C."/>
            <person name="Zhu D."/>
            <person name="Lee S."/>
            <person name="Bess C."/>
            <person name="Blankenburg K."/>
            <person name="Forbes L."/>
            <person name="Fu Q."/>
            <person name="Gubbala S."/>
            <person name="Hirani K."/>
            <person name="Jayaseelan J.C."/>
            <person name="Lara F."/>
            <person name="Munidasa M."/>
            <person name="Palculict T."/>
            <person name="Patil S."/>
            <person name="Pu L.-L."/>
            <person name="Saada N."/>
            <person name="Tang L."/>
            <person name="Weissenberger G."/>
            <person name="Zhu Y."/>
            <person name="Hemphill L."/>
            <person name="Shang Y."/>
            <person name="Youmans B."/>
            <person name="Ayvaz T."/>
            <person name="Ross M."/>
            <person name="Santibanez J."/>
            <person name="Aqrawi P."/>
            <person name="Gross S."/>
            <person name="Joshi V."/>
            <person name="Fowler G."/>
            <person name="Nazareth L."/>
            <person name="Reid J."/>
            <person name="Worley K."/>
            <person name="Petrosino J."/>
            <person name="Highlander S."/>
            <person name="Gibbs R."/>
        </authorList>
    </citation>
    <scope>NUCLEOTIDE SEQUENCE [LARGE SCALE GENOMIC DNA]</scope>
    <source>
        <strain evidence="5 6">DSM 4582</strain>
    </source>
</reference>